<sequence>MKKKTLLVSLFALTLAFASCNRSDGTLTDLQKRRLAALEKFEKTPSDQIQPIRLEVRTTAEQRSGVRRIRIRGHQIISDSDYSYGGYSLGPGSPESALTIIASDIADTYLTQASLQGVRIDSLGVSIASRPDLVRPAERIVYPHNLLYTIYVKSPASDEQLEEIRLLTEKYSPIFNLISIKQVIKGDIDYQQTPKDLTFEPPYQPGLREYLKYKRIAVLWRENRSTGFTVRDSLPRREREPQPDRLHVEIDPLSGVRRLHIRHFNLLHDNSPYLAGNDLGPSALEHQLGVLTSCITHITEIQAASRQIVLDSLSVSAEGIYDPRAGRPGFEEVLPYPHDIHYTVHYRSPHSYEDIVALRDAVEAVCPIYNLLLAGQKIEGRIIRENPDKYRVHPQFHYHYKD</sequence>
<dbReference type="InterPro" id="IPR036102">
    <property type="entry name" value="OsmC/Ohrsf"/>
</dbReference>
<dbReference type="InterPro" id="IPR015946">
    <property type="entry name" value="KH_dom-like_a/b"/>
</dbReference>
<dbReference type="Gene3D" id="3.30.300.20">
    <property type="match status" value="2"/>
</dbReference>
<proteinExistence type="predicted"/>
<name>A0A5J4SKY4_9ZZZZ</name>
<dbReference type="AlphaFoldDB" id="A0A5J4SKY4"/>
<organism evidence="1">
    <name type="scientific">termite gut metagenome</name>
    <dbReference type="NCBI Taxonomy" id="433724"/>
    <lineage>
        <taxon>unclassified sequences</taxon>
        <taxon>metagenomes</taxon>
        <taxon>organismal metagenomes</taxon>
    </lineage>
</organism>
<dbReference type="InterPro" id="IPR003718">
    <property type="entry name" value="OsmC/Ohr_fam"/>
</dbReference>
<dbReference type="PANTHER" id="PTHR35368:SF1">
    <property type="entry name" value="HYDROPEROXIDE REDUCTASE"/>
    <property type="match status" value="1"/>
</dbReference>
<evidence type="ECO:0000313" key="1">
    <source>
        <dbReference type="EMBL" id="KAA6346776.1"/>
    </source>
</evidence>
<dbReference type="EMBL" id="SNRY01000118">
    <property type="protein sequence ID" value="KAA6346776.1"/>
    <property type="molecule type" value="Genomic_DNA"/>
</dbReference>
<dbReference type="InterPro" id="IPR052924">
    <property type="entry name" value="OsmC/Ohr_hydroprdx_reductase"/>
</dbReference>
<dbReference type="Pfam" id="PF02566">
    <property type="entry name" value="OsmC"/>
    <property type="match status" value="1"/>
</dbReference>
<reference evidence="1" key="1">
    <citation type="submission" date="2019-03" db="EMBL/GenBank/DDBJ databases">
        <title>Single cell metagenomics reveals metabolic interactions within the superorganism composed of flagellate Streblomastix strix and complex community of Bacteroidetes bacteria on its surface.</title>
        <authorList>
            <person name="Treitli S.C."/>
            <person name="Kolisko M."/>
            <person name="Husnik F."/>
            <person name="Keeling P."/>
            <person name="Hampl V."/>
        </authorList>
    </citation>
    <scope>NUCLEOTIDE SEQUENCE</scope>
    <source>
        <strain evidence="1">STM</strain>
    </source>
</reference>
<gene>
    <name evidence="1" type="ORF">EZS27_005721</name>
</gene>
<dbReference type="SUPFAM" id="SSF82784">
    <property type="entry name" value="OsmC-like"/>
    <property type="match status" value="2"/>
</dbReference>
<dbReference type="PROSITE" id="PS51257">
    <property type="entry name" value="PROKAR_LIPOPROTEIN"/>
    <property type="match status" value="1"/>
</dbReference>
<comment type="caution">
    <text evidence="1">The sequence shown here is derived from an EMBL/GenBank/DDBJ whole genome shotgun (WGS) entry which is preliminary data.</text>
</comment>
<protein>
    <submittedName>
        <fullName evidence="1">Uncharacterized protein</fullName>
    </submittedName>
</protein>
<dbReference type="PANTHER" id="PTHR35368">
    <property type="entry name" value="HYDROPEROXIDE REDUCTASE"/>
    <property type="match status" value="1"/>
</dbReference>
<accession>A0A5J4SKY4</accession>